<keyword evidence="3" id="KW-1185">Reference proteome</keyword>
<dbReference type="GO" id="GO:0008168">
    <property type="term" value="F:methyltransferase activity"/>
    <property type="evidence" value="ECO:0007669"/>
    <property type="project" value="UniProtKB-KW"/>
</dbReference>
<organism evidence="2 3">
    <name type="scientific">Roseovarius rhodophyticola</name>
    <dbReference type="NCBI Taxonomy" id="3080827"/>
    <lineage>
        <taxon>Bacteria</taxon>
        <taxon>Pseudomonadati</taxon>
        <taxon>Pseudomonadota</taxon>
        <taxon>Alphaproteobacteria</taxon>
        <taxon>Rhodobacterales</taxon>
        <taxon>Roseobacteraceae</taxon>
        <taxon>Roseovarius</taxon>
    </lineage>
</organism>
<dbReference type="InterPro" id="IPR052514">
    <property type="entry name" value="SAM-dependent_MTase"/>
</dbReference>
<dbReference type="InterPro" id="IPR006342">
    <property type="entry name" value="FkbM_mtfrase"/>
</dbReference>
<dbReference type="SUPFAM" id="SSF53335">
    <property type="entry name" value="S-adenosyl-L-methionine-dependent methyltransferases"/>
    <property type="match status" value="1"/>
</dbReference>
<dbReference type="RefSeq" id="WP_339106897.1">
    <property type="nucleotide sequence ID" value="NZ_CP146606.1"/>
</dbReference>
<keyword evidence="2" id="KW-0489">Methyltransferase</keyword>
<dbReference type="Proteomes" id="UP001281305">
    <property type="component" value="Chromosome"/>
</dbReference>
<keyword evidence="2" id="KW-0808">Transferase</keyword>
<dbReference type="Gene3D" id="3.40.50.150">
    <property type="entry name" value="Vaccinia Virus protein VP39"/>
    <property type="match status" value="1"/>
</dbReference>
<feature type="domain" description="Methyltransferase FkbM" evidence="1">
    <location>
        <begin position="98"/>
        <end position="254"/>
    </location>
</feature>
<name>A0ABZ2TJM0_9RHOB</name>
<gene>
    <name evidence="2" type="ORF">RZS32_008905</name>
</gene>
<reference evidence="2 3" key="1">
    <citation type="submission" date="2024-02" db="EMBL/GenBank/DDBJ databases">
        <title>Roseovarius strain W115 nov., isolated from a marine algae.</title>
        <authorList>
            <person name="Lee M.W."/>
            <person name="Lee J.K."/>
            <person name="Kim J.M."/>
            <person name="Choi D.G."/>
            <person name="Baek J.H."/>
            <person name="Bayburt H."/>
            <person name="Jung J.J."/>
            <person name="Han D.M."/>
            <person name="Jeon C.O."/>
        </authorList>
    </citation>
    <scope>NUCLEOTIDE SEQUENCE [LARGE SCALE GENOMIC DNA]</scope>
    <source>
        <strain evidence="2 3">W115</strain>
    </source>
</reference>
<dbReference type="EMBL" id="CP146606">
    <property type="protein sequence ID" value="WYK19940.1"/>
    <property type="molecule type" value="Genomic_DNA"/>
</dbReference>
<protein>
    <submittedName>
        <fullName evidence="2">FkbM family methyltransferase</fullName>
    </submittedName>
</protein>
<dbReference type="PANTHER" id="PTHR34203:SF15">
    <property type="entry name" value="SLL1173 PROTEIN"/>
    <property type="match status" value="1"/>
</dbReference>
<evidence type="ECO:0000313" key="2">
    <source>
        <dbReference type="EMBL" id="WYK19940.1"/>
    </source>
</evidence>
<dbReference type="GO" id="GO:0032259">
    <property type="term" value="P:methylation"/>
    <property type="evidence" value="ECO:0007669"/>
    <property type="project" value="UniProtKB-KW"/>
</dbReference>
<evidence type="ECO:0000259" key="1">
    <source>
        <dbReference type="Pfam" id="PF05050"/>
    </source>
</evidence>
<dbReference type="PANTHER" id="PTHR34203">
    <property type="entry name" value="METHYLTRANSFERASE, FKBM FAMILY PROTEIN"/>
    <property type="match status" value="1"/>
</dbReference>
<dbReference type="NCBIfam" id="TIGR01444">
    <property type="entry name" value="fkbM_fam"/>
    <property type="match status" value="1"/>
</dbReference>
<accession>A0ABZ2TJM0</accession>
<evidence type="ECO:0000313" key="3">
    <source>
        <dbReference type="Proteomes" id="UP001281305"/>
    </source>
</evidence>
<sequence>MQTQYSQSDKDGLKALVRQLNGFGFPGFWQLRWMCFRILLYFLHKQFVKQDRKKPELYQIAKKGSRFEVRRGTSDSFVIDEVWQNHEYGENHTGVVLDIGANIGAFSIYAAQTAEHVIAIEASTQNFQRLQKNIKLNALDNMSTIHACAASQDGKSTLNFHDVNNGMSSTLFKGPSKTSETVENITFKTLFEAHQIERLNFVKCDIEGGEFDVFSGANLPYLSRVSSISMEIHCNYATPDKVRKLLLDMADAGFDLRISNPSFLMWTGTGILHFTKNQA</sequence>
<proteinExistence type="predicted"/>
<dbReference type="CDD" id="cd02440">
    <property type="entry name" value="AdoMet_MTases"/>
    <property type="match status" value="1"/>
</dbReference>
<dbReference type="InterPro" id="IPR029063">
    <property type="entry name" value="SAM-dependent_MTases_sf"/>
</dbReference>
<dbReference type="Pfam" id="PF05050">
    <property type="entry name" value="Methyltransf_21"/>
    <property type="match status" value="1"/>
</dbReference>